<organism evidence="1 2">
    <name type="scientific">Fervidibacillus albus</name>
    <dbReference type="NCBI Taxonomy" id="2980026"/>
    <lineage>
        <taxon>Bacteria</taxon>
        <taxon>Bacillati</taxon>
        <taxon>Bacillota</taxon>
        <taxon>Bacilli</taxon>
        <taxon>Bacillales</taxon>
        <taxon>Bacillaceae</taxon>
        <taxon>Fervidibacillus</taxon>
    </lineage>
</organism>
<keyword evidence="2" id="KW-1185">Reference proteome</keyword>
<sequence length="57" mass="6750">MHSSEKTGLIQRKNDLFGVDFHDFIEKQEQATMFELASHFGLSIGEVRNLKKHYRRQ</sequence>
<dbReference type="Proteomes" id="UP001164718">
    <property type="component" value="Chromosome"/>
</dbReference>
<dbReference type="RefSeq" id="WP_275418059.1">
    <property type="nucleotide sequence ID" value="NZ_CP106878.1"/>
</dbReference>
<dbReference type="KEGG" id="faf:OE104_02740"/>
<evidence type="ECO:0000313" key="2">
    <source>
        <dbReference type="Proteomes" id="UP001164718"/>
    </source>
</evidence>
<gene>
    <name evidence="1" type="ORF">OE104_02740</name>
</gene>
<protein>
    <recommendedName>
        <fullName evidence="3">RNA polymerase subunit sigma-70</fullName>
    </recommendedName>
</protein>
<evidence type="ECO:0008006" key="3">
    <source>
        <dbReference type="Google" id="ProtNLM"/>
    </source>
</evidence>
<dbReference type="EMBL" id="CP106878">
    <property type="protein sequence ID" value="WAA10274.1"/>
    <property type="molecule type" value="Genomic_DNA"/>
</dbReference>
<evidence type="ECO:0000313" key="1">
    <source>
        <dbReference type="EMBL" id="WAA10274.1"/>
    </source>
</evidence>
<accession>A0A9E8RWG4</accession>
<proteinExistence type="predicted"/>
<dbReference type="AlphaFoldDB" id="A0A9E8RWG4"/>
<name>A0A9E8RWG4_9BACI</name>
<reference evidence="1" key="1">
    <citation type="submission" date="2022-09" db="EMBL/GenBank/DDBJ databases">
        <title>Complete Genomes of Fervidibacillus albus and Fervidibacillus halotolerans isolated from tidal flat sediments.</title>
        <authorList>
            <person name="Kwon K.K."/>
            <person name="Yang S.-H."/>
            <person name="Park M.J."/>
            <person name="Oh H.-M."/>
        </authorList>
    </citation>
    <scope>NUCLEOTIDE SEQUENCE</scope>
    <source>
        <strain evidence="1">MEBiC13591</strain>
    </source>
</reference>